<dbReference type="GO" id="GO:0050660">
    <property type="term" value="F:flavin adenine dinucleotide binding"/>
    <property type="evidence" value="ECO:0007669"/>
    <property type="project" value="UniProtKB-UniRule"/>
</dbReference>
<dbReference type="Gene3D" id="1.20.990.10">
    <property type="entry name" value="NADPH-cytochrome p450 Reductase, Chain A, domain 3"/>
    <property type="match status" value="1"/>
</dbReference>
<keyword evidence="3 9" id="KW-0963">Cytoplasm</keyword>
<dbReference type="InterPro" id="IPR001433">
    <property type="entry name" value="OxRdtase_FAD/NAD-bd"/>
</dbReference>
<dbReference type="GO" id="GO:0005739">
    <property type="term" value="C:mitochondrion"/>
    <property type="evidence" value="ECO:0007669"/>
    <property type="project" value="UniProtKB-SubCell"/>
</dbReference>
<dbReference type="FunCoup" id="A0A0D1ZZA6">
    <property type="interactions" value="738"/>
</dbReference>
<feature type="binding site" evidence="9">
    <location>
        <position position="368"/>
    </location>
    <ligand>
        <name>FAD</name>
        <dbReference type="ChEBI" id="CHEBI:57692"/>
    </ligand>
</feature>
<feature type="binding site" evidence="9">
    <location>
        <begin position="552"/>
        <end position="553"/>
    </location>
    <ligand>
        <name>NADP(+)</name>
        <dbReference type="ChEBI" id="CHEBI:58349"/>
    </ligand>
</feature>
<dbReference type="InterPro" id="IPR023173">
    <property type="entry name" value="NADPH_Cyt_P450_Rdtase_alpha"/>
</dbReference>
<dbReference type="GO" id="GO:0016651">
    <property type="term" value="F:oxidoreductase activity, acting on NAD(P)H"/>
    <property type="evidence" value="ECO:0007669"/>
    <property type="project" value="UniProtKB-UniRule"/>
</dbReference>
<dbReference type="Pfam" id="PF00667">
    <property type="entry name" value="FAD_binding_1"/>
    <property type="match status" value="1"/>
</dbReference>
<evidence type="ECO:0000259" key="10">
    <source>
        <dbReference type="PROSITE" id="PS50902"/>
    </source>
</evidence>
<dbReference type="RefSeq" id="XP_016209269.1">
    <property type="nucleotide sequence ID" value="XM_016362920.1"/>
</dbReference>
<evidence type="ECO:0000256" key="5">
    <source>
        <dbReference type="ARBA" id="ARBA00022643"/>
    </source>
</evidence>
<gene>
    <name evidence="9" type="primary">TAH18</name>
    <name evidence="12" type="ORF">PV09_08942</name>
</gene>
<evidence type="ECO:0000256" key="2">
    <source>
        <dbReference type="ARBA" id="ARBA00001974"/>
    </source>
</evidence>
<dbReference type="FunFam" id="1.20.990.10:FF:000013">
    <property type="entry name" value="NADPH-dependent diflavin oxidoreductase 1"/>
    <property type="match status" value="1"/>
</dbReference>
<feature type="binding site" evidence="9">
    <location>
        <position position="633"/>
    </location>
    <ligand>
        <name>FAD</name>
        <dbReference type="ChEBI" id="CHEBI:57692"/>
    </ligand>
</feature>
<evidence type="ECO:0000313" key="13">
    <source>
        <dbReference type="Proteomes" id="UP000053259"/>
    </source>
</evidence>
<dbReference type="OrthoDB" id="1856718at2759"/>
<accession>A0A0D1ZZA6</accession>
<keyword evidence="5 9" id="KW-0288">FMN</keyword>
<evidence type="ECO:0000256" key="8">
    <source>
        <dbReference type="ARBA" id="ARBA00023002"/>
    </source>
</evidence>
<reference evidence="12 13" key="1">
    <citation type="submission" date="2015-01" db="EMBL/GenBank/DDBJ databases">
        <title>The Genome Sequence of Ochroconis gallopava CBS43764.</title>
        <authorList>
            <consortium name="The Broad Institute Genomics Platform"/>
            <person name="Cuomo C."/>
            <person name="de Hoog S."/>
            <person name="Gorbushina A."/>
            <person name="Stielow B."/>
            <person name="Teixiera M."/>
            <person name="Abouelleil A."/>
            <person name="Chapman S.B."/>
            <person name="Priest M."/>
            <person name="Young S.K."/>
            <person name="Wortman J."/>
            <person name="Nusbaum C."/>
            <person name="Birren B."/>
        </authorList>
    </citation>
    <scope>NUCLEOTIDE SEQUENCE [LARGE SCALE GENOMIC DNA]</scope>
    <source>
        <strain evidence="12 13">CBS 43764</strain>
    </source>
</reference>
<dbReference type="InterPro" id="IPR028879">
    <property type="entry name" value="NDOR1"/>
</dbReference>
<keyword evidence="13" id="KW-1185">Reference proteome</keyword>
<feature type="binding site" evidence="9">
    <location>
        <begin position="444"/>
        <end position="447"/>
    </location>
    <ligand>
        <name>FAD</name>
        <dbReference type="ChEBI" id="CHEBI:57692"/>
    </ligand>
</feature>
<dbReference type="GO" id="GO:0016226">
    <property type="term" value="P:iron-sulfur cluster assembly"/>
    <property type="evidence" value="ECO:0007669"/>
    <property type="project" value="UniProtKB-UniRule"/>
</dbReference>
<dbReference type="HAMAP" id="MF_03178">
    <property type="entry name" value="NDOR1"/>
    <property type="match status" value="1"/>
</dbReference>
<keyword evidence="9" id="KW-0496">Mitochondrion</keyword>
<comment type="subunit">
    <text evidence="9">Interacts with DRE2; as part of the cytosolic iron-sulfur (Fe-S) protein assembly (CIA) machinery.</text>
</comment>
<dbReference type="SUPFAM" id="SSF52218">
    <property type="entry name" value="Flavoproteins"/>
    <property type="match status" value="1"/>
</dbReference>
<comment type="cofactor">
    <cofactor evidence="2 9">
        <name>FAD</name>
        <dbReference type="ChEBI" id="CHEBI:57692"/>
    </cofactor>
</comment>
<evidence type="ECO:0000256" key="3">
    <source>
        <dbReference type="ARBA" id="ARBA00022490"/>
    </source>
</evidence>
<dbReference type="PRINTS" id="PR00371">
    <property type="entry name" value="FPNCR"/>
</dbReference>
<dbReference type="GeneID" id="27316915"/>
<dbReference type="AlphaFoldDB" id="A0A0D1ZZA6"/>
<comment type="subcellular location">
    <subcellularLocation>
        <location evidence="9">Cytoplasm</location>
    </subcellularLocation>
    <subcellularLocation>
        <location evidence="9">Mitochondrion</location>
    </subcellularLocation>
    <text evidence="9">Relocalizes to mitochondria after H(2)O(2) exposure.</text>
</comment>
<evidence type="ECO:0000256" key="7">
    <source>
        <dbReference type="ARBA" id="ARBA00022857"/>
    </source>
</evidence>
<keyword evidence="6 9" id="KW-0274">FAD</keyword>
<dbReference type="PROSITE" id="PS50902">
    <property type="entry name" value="FLAVODOXIN_LIKE"/>
    <property type="match status" value="1"/>
</dbReference>
<feature type="binding site" evidence="9">
    <location>
        <begin position="398"/>
        <end position="401"/>
    </location>
    <ligand>
        <name>FAD</name>
        <dbReference type="ChEBI" id="CHEBI:57692"/>
    </ligand>
</feature>
<name>A0A0D1ZZA6_9PEZI</name>
<dbReference type="FunFam" id="3.40.50.360:FF:000034">
    <property type="entry name" value="NADPH-dependent diflavin oxidoreductase 1"/>
    <property type="match status" value="1"/>
</dbReference>
<feature type="binding site" evidence="9">
    <location>
        <position position="486"/>
    </location>
    <ligand>
        <name>NADP(+)</name>
        <dbReference type="ChEBI" id="CHEBI:58349"/>
    </ligand>
</feature>
<feature type="domain" description="FAD-binding FR-type" evidence="11">
    <location>
        <begin position="212"/>
        <end position="471"/>
    </location>
</feature>
<dbReference type="InParanoid" id="A0A0D1ZZA6"/>
<dbReference type="GO" id="GO:0010181">
    <property type="term" value="F:FMN binding"/>
    <property type="evidence" value="ECO:0007669"/>
    <property type="project" value="UniProtKB-UniRule"/>
</dbReference>
<dbReference type="GO" id="GO:0160246">
    <property type="term" value="F:NADPH-iron-sulfur [2Fe-2S] protein oxidoreductase activity"/>
    <property type="evidence" value="ECO:0007669"/>
    <property type="project" value="InterPro"/>
</dbReference>
<dbReference type="Pfam" id="PF00175">
    <property type="entry name" value="NAD_binding_1"/>
    <property type="match status" value="1"/>
</dbReference>
<dbReference type="VEuPathDB" id="FungiDB:PV09_08942"/>
<evidence type="ECO:0000256" key="9">
    <source>
        <dbReference type="HAMAP-Rule" id="MF_03178"/>
    </source>
</evidence>
<dbReference type="InterPro" id="IPR001709">
    <property type="entry name" value="Flavoprot_Pyr_Nucl_cyt_Rdtase"/>
</dbReference>
<evidence type="ECO:0000259" key="11">
    <source>
        <dbReference type="PROSITE" id="PS51384"/>
    </source>
</evidence>
<dbReference type="InterPro" id="IPR017938">
    <property type="entry name" value="Riboflavin_synthase-like_b-brl"/>
</dbReference>
<dbReference type="SUPFAM" id="SSF63380">
    <property type="entry name" value="Riboflavin synthase domain-like"/>
    <property type="match status" value="1"/>
</dbReference>
<evidence type="ECO:0000313" key="12">
    <source>
        <dbReference type="EMBL" id="KIV99399.1"/>
    </source>
</evidence>
<organism evidence="12 13">
    <name type="scientific">Verruconis gallopava</name>
    <dbReference type="NCBI Taxonomy" id="253628"/>
    <lineage>
        <taxon>Eukaryota</taxon>
        <taxon>Fungi</taxon>
        <taxon>Dikarya</taxon>
        <taxon>Ascomycota</taxon>
        <taxon>Pezizomycotina</taxon>
        <taxon>Dothideomycetes</taxon>
        <taxon>Pleosporomycetidae</taxon>
        <taxon>Venturiales</taxon>
        <taxon>Sympoventuriaceae</taxon>
        <taxon>Verruconis</taxon>
    </lineage>
</organism>
<protein>
    <recommendedName>
        <fullName evidence="9">NADPH-dependent diflavin oxidoreductase 1</fullName>
        <ecNumber evidence="9">1.18.1.-</ecNumber>
    </recommendedName>
    <alternativeName>
        <fullName evidence="9">NADPH-dependent FMN and FAD-containing oxidoreductase</fullName>
    </alternativeName>
</protein>
<comment type="function">
    <text evidence="9">NADPH-dependent reductase which is a central component of the cytosolic iron-sulfur (Fe-S) protein assembly (CIA) machinery. Transfers electrons from NADPH via its FAD and FMN prosthetic groups to the [2Fe-2S] cluster of DRE2, another key component of the CIA machinery. In turn, this reduced cluster provides electrons for assembly of cytosolic iron-sulfur cluster proteins. Positively controls H(2)O(2)-induced cell death.</text>
</comment>
<dbReference type="EMBL" id="KN847578">
    <property type="protein sequence ID" value="KIV99399.1"/>
    <property type="molecule type" value="Genomic_DNA"/>
</dbReference>
<dbReference type="FunFam" id="3.40.50.80:FF:000030">
    <property type="entry name" value="NADPH-dependent diflavin oxidoreductase 1"/>
    <property type="match status" value="1"/>
</dbReference>
<evidence type="ECO:0000256" key="6">
    <source>
        <dbReference type="ARBA" id="ARBA00022827"/>
    </source>
</evidence>
<feature type="binding site" evidence="9">
    <location>
        <begin position="66"/>
        <end position="69"/>
    </location>
    <ligand>
        <name>FMN</name>
        <dbReference type="ChEBI" id="CHEBI:58210"/>
    </ligand>
</feature>
<dbReference type="InterPro" id="IPR029039">
    <property type="entry name" value="Flavoprotein-like_sf"/>
</dbReference>
<comment type="cofactor">
    <cofactor evidence="1 9">
        <name>FMN</name>
        <dbReference type="ChEBI" id="CHEBI:58210"/>
    </cofactor>
</comment>
<comment type="caution">
    <text evidence="9">Lacks conserved residue(s) required for the propagation of feature annotation.</text>
</comment>
<dbReference type="PROSITE" id="PS51384">
    <property type="entry name" value="FAD_FR"/>
    <property type="match status" value="1"/>
</dbReference>
<evidence type="ECO:0000256" key="4">
    <source>
        <dbReference type="ARBA" id="ARBA00022630"/>
    </source>
</evidence>
<dbReference type="InterPro" id="IPR017927">
    <property type="entry name" value="FAD-bd_FR_type"/>
</dbReference>
<dbReference type="InterPro" id="IPR001094">
    <property type="entry name" value="Flavdoxin-like"/>
</dbReference>
<dbReference type="InterPro" id="IPR008254">
    <property type="entry name" value="Flavodoxin/NO_synth"/>
</dbReference>
<feature type="binding site" evidence="9">
    <location>
        <begin position="558"/>
        <end position="562"/>
    </location>
    <ligand>
        <name>NADP(+)</name>
        <dbReference type="ChEBI" id="CHEBI:58349"/>
    </ligand>
</feature>
<dbReference type="SUPFAM" id="SSF52343">
    <property type="entry name" value="Ferredoxin reductase-like, C-terminal NADP-linked domain"/>
    <property type="match status" value="1"/>
</dbReference>
<comment type="similarity">
    <text evidence="9">In the C-terminal section; belongs to the flavoprotein pyridine nucleotide cytochrome reductase family.</text>
</comment>
<dbReference type="EC" id="1.18.1.-" evidence="9"/>
<dbReference type="HOGENOM" id="CLU_001570_17_6_1"/>
<dbReference type="InterPro" id="IPR003097">
    <property type="entry name" value="CysJ-like_FAD-binding"/>
</dbReference>
<comment type="catalytic activity">
    <reaction evidence="9">
        <text>2 oxidized [2Fe-2S]-[protein] + NADPH = 2 reduced [2Fe-2S]-[protein] + NADP(+) + H(+)</text>
        <dbReference type="Rhea" id="RHEA:67716"/>
        <dbReference type="Rhea" id="RHEA-COMP:17327"/>
        <dbReference type="Rhea" id="RHEA-COMP:17328"/>
        <dbReference type="ChEBI" id="CHEBI:15378"/>
        <dbReference type="ChEBI" id="CHEBI:33737"/>
        <dbReference type="ChEBI" id="CHEBI:33738"/>
        <dbReference type="ChEBI" id="CHEBI:57783"/>
        <dbReference type="ChEBI" id="CHEBI:58349"/>
    </reaction>
</comment>
<dbReference type="GO" id="GO:0050661">
    <property type="term" value="F:NADP binding"/>
    <property type="evidence" value="ECO:0007669"/>
    <property type="project" value="UniProtKB-UniRule"/>
</dbReference>
<dbReference type="InterPro" id="IPR039261">
    <property type="entry name" value="FNR_nucleotide-bd"/>
</dbReference>
<evidence type="ECO:0000256" key="1">
    <source>
        <dbReference type="ARBA" id="ARBA00001917"/>
    </source>
</evidence>
<dbReference type="STRING" id="253628.A0A0D1ZZA6"/>
<keyword evidence="4 9" id="KW-0285">Flavoprotein</keyword>
<comment type="similarity">
    <text evidence="9">Belongs to the NADPH-dependent diflavin oxidoreductase NDOR1 family.</text>
</comment>
<dbReference type="Gene3D" id="3.40.50.360">
    <property type="match status" value="1"/>
</dbReference>
<feature type="binding site" evidence="9">
    <location>
        <begin position="19"/>
        <end position="24"/>
    </location>
    <ligand>
        <name>FMN</name>
        <dbReference type="ChEBI" id="CHEBI:58210"/>
    </ligand>
</feature>
<sequence>MASRAFSLEERTALVAYGTETGNAQDAADEVGRLCERLHFRTRILELDLVSLKQLLQHSLVVFVISTTGQGELPVNAQKFWRALRSARLPPGCLQNLHFTSFGLGDSAYPQFNWAHKKLTNRLLQLGAQIVCDRAESDEQHPEGIDGSFIPWLTQLRQRLLEQYPLPDGVEAIPDDVQLEPKWILQEVEGTVEGISSGVPIEPADEPPDGPPSGIPAILVSNERVTPVAHWQDVRHLCLDLQGEHTYVPGDILTIYPRNFPADVDQLLDICRWTSIADRRLVFAPTSQEQYNQDPKDYPPPPIPALRGKHFTLRDLFIAHLDIMSIPRRSFFSHLLHYTNDEFHIERLREFTNPEFIDELFDYTTRPRRSILEVLDEFTSVHLPWQKICSIIPAMRGRQFSIASGGALKAPRESAFLGSNASTRVELLVAIVKYRTVIKRIRQGVCTRYIASLQPGHRLNVTLQAGGLHPREVDIDKPVVMVGPGTGVAPMRSLIYERAKWREENCKASGNHDWVEDILFFGCRNQESDYFFRDEWLRFGEQGLLKTFVAFSRDQKQKVYVQDLILQRSKLVFKALAEKGGMVYVCGSSGRMPQAVREALIEVFQKEGEMERSDAETYFTRMEKGGRYKQETW</sequence>
<dbReference type="PANTHER" id="PTHR19384">
    <property type="entry name" value="NITRIC OXIDE SYNTHASE-RELATED"/>
    <property type="match status" value="1"/>
</dbReference>
<keyword evidence="8 9" id="KW-0560">Oxidoreductase</keyword>
<dbReference type="Proteomes" id="UP000053259">
    <property type="component" value="Unassembled WGS sequence"/>
</dbReference>
<dbReference type="GO" id="GO:0005829">
    <property type="term" value="C:cytosol"/>
    <property type="evidence" value="ECO:0007669"/>
    <property type="project" value="TreeGrafter"/>
</dbReference>
<dbReference type="Gene3D" id="2.40.30.10">
    <property type="entry name" value="Translation factors"/>
    <property type="match status" value="1"/>
</dbReference>
<dbReference type="Gene3D" id="3.40.50.80">
    <property type="entry name" value="Nucleotide-binding domain of ferredoxin-NADP reductase (FNR) module"/>
    <property type="match status" value="1"/>
</dbReference>
<dbReference type="Pfam" id="PF00258">
    <property type="entry name" value="Flavodoxin_1"/>
    <property type="match status" value="1"/>
</dbReference>
<keyword evidence="7 9" id="KW-0521">NADP</keyword>
<feature type="domain" description="Flavodoxin-like" evidence="10">
    <location>
        <begin position="13"/>
        <end position="157"/>
    </location>
</feature>
<comment type="similarity">
    <text evidence="9">In the N-terminal section; belongs to the flavodoxin family.</text>
</comment>
<proteinExistence type="inferred from homology"/>
<feature type="binding site" evidence="9">
    <location>
        <position position="139"/>
    </location>
    <ligand>
        <name>FMN</name>
        <dbReference type="ChEBI" id="CHEBI:58210"/>
    </ligand>
</feature>
<dbReference type="PANTHER" id="PTHR19384:SF10">
    <property type="entry name" value="NADPH-DEPENDENT DIFLAVIN OXIDOREDUCTASE 1"/>
    <property type="match status" value="1"/>
</dbReference>
<dbReference type="PRINTS" id="PR00369">
    <property type="entry name" value="FLAVODOXIN"/>
</dbReference>